<keyword evidence="6" id="KW-0472">Membrane</keyword>
<keyword evidence="11" id="KW-1185">Reference proteome</keyword>
<evidence type="ECO:0000256" key="6">
    <source>
        <dbReference type="SAM" id="Phobius"/>
    </source>
</evidence>
<feature type="domain" description="HAMP" evidence="8">
    <location>
        <begin position="317"/>
        <end position="369"/>
    </location>
</feature>
<feature type="domain" description="HBM" evidence="9">
    <location>
        <begin position="37"/>
        <end position="290"/>
    </location>
</feature>
<dbReference type="GO" id="GO:0004888">
    <property type="term" value="F:transmembrane signaling receptor activity"/>
    <property type="evidence" value="ECO:0007669"/>
    <property type="project" value="InterPro"/>
</dbReference>
<dbReference type="InterPro" id="IPR004089">
    <property type="entry name" value="MCPsignal_dom"/>
</dbReference>
<evidence type="ECO:0000259" key="8">
    <source>
        <dbReference type="PROSITE" id="PS50885"/>
    </source>
</evidence>
<evidence type="ECO:0000259" key="7">
    <source>
        <dbReference type="PROSITE" id="PS50111"/>
    </source>
</evidence>
<keyword evidence="6" id="KW-0812">Transmembrane</keyword>
<keyword evidence="2" id="KW-0145">Chemotaxis</keyword>
<dbReference type="Pfam" id="PF00672">
    <property type="entry name" value="HAMP"/>
    <property type="match status" value="1"/>
</dbReference>
<dbReference type="InterPro" id="IPR032255">
    <property type="entry name" value="HBM"/>
</dbReference>
<feature type="compositionally biased region" description="Low complexity" evidence="5">
    <location>
        <begin position="380"/>
        <end position="393"/>
    </location>
</feature>
<keyword evidence="6" id="KW-1133">Transmembrane helix</keyword>
<dbReference type="Proteomes" id="UP000198324">
    <property type="component" value="Unassembled WGS sequence"/>
</dbReference>
<protein>
    <submittedName>
        <fullName evidence="10">Methyl-accepting chemotaxis protein</fullName>
    </submittedName>
</protein>
<gene>
    <name evidence="10" type="ORF">SAMN04488503_1491</name>
</gene>
<reference evidence="10 11" key="1">
    <citation type="submission" date="2017-06" db="EMBL/GenBank/DDBJ databases">
        <authorList>
            <person name="Kim H.J."/>
            <person name="Triplett B.A."/>
        </authorList>
    </citation>
    <scope>NUCLEOTIDE SEQUENCE [LARGE SCALE GENOMIC DNA]</scope>
    <source>
        <strain evidence="10 11">DSM 13116</strain>
    </source>
</reference>
<dbReference type="PROSITE" id="PS50885">
    <property type="entry name" value="HAMP"/>
    <property type="match status" value="1"/>
</dbReference>
<dbReference type="PANTHER" id="PTHR43531">
    <property type="entry name" value="PROTEIN ICFG"/>
    <property type="match status" value="1"/>
</dbReference>
<dbReference type="PANTHER" id="PTHR43531:SF11">
    <property type="entry name" value="METHYL-ACCEPTING CHEMOTAXIS PROTEIN 3"/>
    <property type="match status" value="1"/>
</dbReference>
<evidence type="ECO:0000256" key="4">
    <source>
        <dbReference type="PROSITE-ProRule" id="PRU00284"/>
    </source>
</evidence>
<dbReference type="FunFam" id="1.10.287.950:FF:000001">
    <property type="entry name" value="Methyl-accepting chemotaxis sensory transducer"/>
    <property type="match status" value="1"/>
</dbReference>
<dbReference type="PROSITE" id="PS50111">
    <property type="entry name" value="CHEMOTAXIS_TRANSDUC_2"/>
    <property type="match status" value="1"/>
</dbReference>
<dbReference type="Pfam" id="PF00015">
    <property type="entry name" value="MCPsignal"/>
    <property type="match status" value="1"/>
</dbReference>
<feature type="transmembrane region" description="Helical" evidence="6">
    <location>
        <begin position="296"/>
        <end position="315"/>
    </location>
</feature>
<proteinExistence type="inferred from homology"/>
<accession>A0A238ZFQ6</accession>
<evidence type="ECO:0000256" key="2">
    <source>
        <dbReference type="ARBA" id="ARBA00022500"/>
    </source>
</evidence>
<dbReference type="InterPro" id="IPR004090">
    <property type="entry name" value="Chemotax_Me-accpt_rcpt"/>
</dbReference>
<dbReference type="Gene3D" id="1.20.1440.210">
    <property type="match status" value="2"/>
</dbReference>
<dbReference type="GO" id="GO:0007165">
    <property type="term" value="P:signal transduction"/>
    <property type="evidence" value="ECO:0007669"/>
    <property type="project" value="UniProtKB-KW"/>
</dbReference>
<dbReference type="RefSeq" id="WP_179216928.1">
    <property type="nucleotide sequence ID" value="NZ_FZOC01000002.1"/>
</dbReference>
<dbReference type="CDD" id="cd06225">
    <property type="entry name" value="HAMP"/>
    <property type="match status" value="1"/>
</dbReference>
<dbReference type="PRINTS" id="PR00260">
    <property type="entry name" value="CHEMTRNSDUCR"/>
</dbReference>
<name>A0A238ZFQ6_9BACT</name>
<evidence type="ECO:0000256" key="3">
    <source>
        <dbReference type="ARBA" id="ARBA00029447"/>
    </source>
</evidence>
<dbReference type="SMART" id="SM00304">
    <property type="entry name" value="HAMP"/>
    <property type="match status" value="1"/>
</dbReference>
<comment type="similarity">
    <text evidence="3">Belongs to the methyl-accepting chemotaxis (MCP) protein family.</text>
</comment>
<feature type="region of interest" description="Disordered" evidence="5">
    <location>
        <begin position="380"/>
        <end position="405"/>
    </location>
</feature>
<dbReference type="PROSITE" id="PS51753">
    <property type="entry name" value="HBM"/>
    <property type="match status" value="1"/>
</dbReference>
<dbReference type="GO" id="GO:0006935">
    <property type="term" value="P:chemotaxis"/>
    <property type="evidence" value="ECO:0007669"/>
    <property type="project" value="UniProtKB-KW"/>
</dbReference>
<dbReference type="AlphaFoldDB" id="A0A238ZFQ6"/>
<comment type="subcellular location">
    <subcellularLocation>
        <location evidence="1">Membrane</location>
    </subcellularLocation>
</comment>
<dbReference type="InterPro" id="IPR051310">
    <property type="entry name" value="MCP_chemotaxis"/>
</dbReference>
<feature type="domain" description="Methyl-accepting transducer" evidence="7">
    <location>
        <begin position="374"/>
        <end position="589"/>
    </location>
</feature>
<dbReference type="SUPFAM" id="SSF58104">
    <property type="entry name" value="Methyl-accepting chemotaxis protein (MCP) signaling domain"/>
    <property type="match status" value="1"/>
</dbReference>
<dbReference type="Pfam" id="PF16591">
    <property type="entry name" value="HBM"/>
    <property type="match status" value="1"/>
</dbReference>
<sequence>MKNMRLAMKLALGFGVVLALTALLAALSWNGLSNVLDRMDKSDAMSEIIRLGLESRRQEKNFQIRRDPQSQEALSKAVAEILELAERYKAKFEVAENREQMDKVLATTKAYDAAFKGYVEREKTRLATQKAMGEAAGRATKAADAMNASQTAQMQADLKLKNGGAAMEARVGVASEAASIAQSITSVRLTIMYYIQTGKDEYLQTARDQGKTLLANISSLKSRFTKPADVAEAEAILGELEFYMKGLESYAQAVGQQKEMEDQLIQSAREMQKVCEHTRDTIKQIMFREIALSRTVLLTGALLALILGAIAALLITRAITGPVNKGLNFAKQLADGNLDVRIEVDQKDEIGALAAALTDMAARLRSVVLQVNASAESVASGSEELSASSETLSQGATEQAASVEEISSSVEEMAANIRQNADNAMQTESLARKSAEDAKQGGDAVTRTVDAMRQIVEKIGFIEEIARQTNLLALNAAIEAARAGEHGKGFAVVAAEVRKLAERSGAAAGEIGQLSTASLAVAEKAGGMLATIVPDIERTSELVQEISAACREQTTGADQVNKAIQQLDQVIQQNASASEETASTSEELAAQAQRLTQVMQFFKMGADHKQAQPLALEAAPAAKTDEGFEKF</sequence>
<evidence type="ECO:0000256" key="1">
    <source>
        <dbReference type="ARBA" id="ARBA00004370"/>
    </source>
</evidence>
<dbReference type="GO" id="GO:0005886">
    <property type="term" value="C:plasma membrane"/>
    <property type="evidence" value="ECO:0007669"/>
    <property type="project" value="TreeGrafter"/>
</dbReference>
<dbReference type="EMBL" id="FZOC01000002">
    <property type="protein sequence ID" value="SNR81969.1"/>
    <property type="molecule type" value="Genomic_DNA"/>
</dbReference>
<dbReference type="Gene3D" id="1.10.287.950">
    <property type="entry name" value="Methyl-accepting chemotaxis protein"/>
    <property type="match status" value="1"/>
</dbReference>
<evidence type="ECO:0000313" key="10">
    <source>
        <dbReference type="EMBL" id="SNR81969.1"/>
    </source>
</evidence>
<dbReference type="SMART" id="SM00283">
    <property type="entry name" value="MA"/>
    <property type="match status" value="1"/>
</dbReference>
<evidence type="ECO:0000259" key="9">
    <source>
        <dbReference type="PROSITE" id="PS51753"/>
    </source>
</evidence>
<evidence type="ECO:0000256" key="5">
    <source>
        <dbReference type="SAM" id="MobiDB-lite"/>
    </source>
</evidence>
<evidence type="ECO:0000313" key="11">
    <source>
        <dbReference type="Proteomes" id="UP000198324"/>
    </source>
</evidence>
<keyword evidence="4" id="KW-0807">Transducer</keyword>
<organism evidence="10 11">
    <name type="scientific">Humidesulfovibrio mexicanus</name>
    <dbReference type="NCBI Taxonomy" id="147047"/>
    <lineage>
        <taxon>Bacteria</taxon>
        <taxon>Pseudomonadati</taxon>
        <taxon>Thermodesulfobacteriota</taxon>
        <taxon>Desulfovibrionia</taxon>
        <taxon>Desulfovibrionales</taxon>
        <taxon>Desulfovibrionaceae</taxon>
        <taxon>Humidesulfovibrio</taxon>
    </lineage>
</organism>
<dbReference type="SMART" id="SM01358">
    <property type="entry name" value="HBM"/>
    <property type="match status" value="1"/>
</dbReference>
<dbReference type="InterPro" id="IPR003660">
    <property type="entry name" value="HAMP_dom"/>
</dbReference>